<proteinExistence type="predicted"/>
<dbReference type="InterPro" id="IPR006450">
    <property type="entry name" value="Phage_HK97_gp6-like"/>
</dbReference>
<name>G9XA51_9FIRM</name>
<dbReference type="AlphaFoldDB" id="G9XA51"/>
<comment type="caution">
    <text evidence="1">The sequence shown here is derived from an EMBL/GenBank/DDBJ whole genome shotgun (WGS) entry which is preliminary data.</text>
</comment>
<sequence length="95" mass="11250">MKIKDLKDEQIRQYLRLNEDDGLLDIFKQSALSYIKSYTGLSEKDINNNDDITMAYLVLISDFYDNRQYTQDRNYSNKSVDTILGMHCINFIPRK</sequence>
<evidence type="ECO:0000313" key="2">
    <source>
        <dbReference type="Proteomes" id="UP000003379"/>
    </source>
</evidence>
<evidence type="ECO:0000313" key="1">
    <source>
        <dbReference type="EMBL" id="EHL20297.1"/>
    </source>
</evidence>
<gene>
    <name evidence="1" type="ORF">HMPREF9628_00142</name>
</gene>
<reference evidence="1 2" key="1">
    <citation type="submission" date="2011-08" db="EMBL/GenBank/DDBJ databases">
        <title>The Genome Sequence of Eubacteriaceae bacterium CM5.</title>
        <authorList>
            <consortium name="The Broad Institute Genome Sequencing Platform"/>
            <person name="Earl A."/>
            <person name="Ward D."/>
            <person name="Feldgarden M."/>
            <person name="Gevers D."/>
            <person name="Sizova M."/>
            <person name="Hazen A."/>
            <person name="Epstein S."/>
            <person name="Young S.K."/>
            <person name="Zeng Q."/>
            <person name="Gargeya S."/>
            <person name="Fitzgerald M."/>
            <person name="Haas B."/>
            <person name="Abouelleil A."/>
            <person name="Alvarado L."/>
            <person name="Arachchi H.M."/>
            <person name="Berlin A."/>
            <person name="Brown A."/>
            <person name="Chapman S.B."/>
            <person name="Chen Z."/>
            <person name="Dunbar C."/>
            <person name="Freedman E."/>
            <person name="Gearin G."/>
            <person name="Gellesch M."/>
            <person name="Goldberg J."/>
            <person name="Griggs A."/>
            <person name="Gujja S."/>
            <person name="Heiman D."/>
            <person name="Howarth C."/>
            <person name="Larson L."/>
            <person name="Lui A."/>
            <person name="MacDonald P.J.P."/>
            <person name="Montmayeur A."/>
            <person name="Murphy C."/>
            <person name="Neiman D."/>
            <person name="Pearson M."/>
            <person name="Priest M."/>
            <person name="Roberts A."/>
            <person name="Saif S."/>
            <person name="Shea T."/>
            <person name="Shenoy N."/>
            <person name="Sisk P."/>
            <person name="Stolte C."/>
            <person name="Sykes S."/>
            <person name="Wortman J."/>
            <person name="Nusbaum C."/>
            <person name="Birren B."/>
        </authorList>
    </citation>
    <scope>NUCLEOTIDE SEQUENCE [LARGE SCALE GENOMIC DNA]</scope>
    <source>
        <strain evidence="1 2">CM5</strain>
    </source>
</reference>
<accession>G9XA51</accession>
<dbReference type="Proteomes" id="UP000003379">
    <property type="component" value="Unassembled WGS sequence"/>
</dbReference>
<dbReference type="CDD" id="cd08054">
    <property type="entry name" value="gp6"/>
    <property type="match status" value="1"/>
</dbReference>
<dbReference type="EMBL" id="AFZG01000001">
    <property type="protein sequence ID" value="EHL20297.1"/>
    <property type="molecule type" value="Genomic_DNA"/>
</dbReference>
<dbReference type="RefSeq" id="WP_009528442.1">
    <property type="nucleotide sequence ID" value="NZ_JH414596.1"/>
</dbReference>
<dbReference type="NCBIfam" id="TIGR01560">
    <property type="entry name" value="put_DNA_pack"/>
    <property type="match status" value="1"/>
</dbReference>
<protein>
    <recommendedName>
        <fullName evidence="3">Phage gp6-like head-tail connector protein</fullName>
    </recommendedName>
</protein>
<evidence type="ECO:0008006" key="3">
    <source>
        <dbReference type="Google" id="ProtNLM"/>
    </source>
</evidence>
<organism evidence="1 2">
    <name type="scientific">Peptoanaerobacter stomatis</name>
    <dbReference type="NCBI Taxonomy" id="796937"/>
    <lineage>
        <taxon>Bacteria</taxon>
        <taxon>Bacillati</taxon>
        <taxon>Bacillota</taxon>
        <taxon>Clostridia</taxon>
        <taxon>Peptostreptococcales</taxon>
        <taxon>Filifactoraceae</taxon>
        <taxon>Peptoanaerobacter</taxon>
    </lineage>
</organism>
<dbReference type="Gene3D" id="1.10.3230.30">
    <property type="entry name" value="Phage gp6-like head-tail connector protein"/>
    <property type="match status" value="1"/>
</dbReference>
<dbReference type="HOGENOM" id="CLU_085951_5_0_9"/>